<protein>
    <submittedName>
        <fullName evidence="1">Putative ribonuclease H protein</fullName>
    </submittedName>
</protein>
<accession>A0A0B2QXM1</accession>
<sequence length="55" mass="5828">LNSDGNSQGNIGLSGFGGLLRDSFGIWIHGYSGFCGYTSILNEELLGILYGMKLA</sequence>
<dbReference type="AlphaFoldDB" id="A0A0B2QXM1"/>
<dbReference type="InterPro" id="IPR036397">
    <property type="entry name" value="RNaseH_sf"/>
</dbReference>
<dbReference type="GO" id="GO:0003676">
    <property type="term" value="F:nucleic acid binding"/>
    <property type="evidence" value="ECO:0007669"/>
    <property type="project" value="InterPro"/>
</dbReference>
<gene>
    <name evidence="1" type="ORF">glysoja_049376</name>
</gene>
<organism evidence="1">
    <name type="scientific">Glycine soja</name>
    <name type="common">Wild soybean</name>
    <dbReference type="NCBI Taxonomy" id="3848"/>
    <lineage>
        <taxon>Eukaryota</taxon>
        <taxon>Viridiplantae</taxon>
        <taxon>Streptophyta</taxon>
        <taxon>Embryophyta</taxon>
        <taxon>Tracheophyta</taxon>
        <taxon>Spermatophyta</taxon>
        <taxon>Magnoliopsida</taxon>
        <taxon>eudicotyledons</taxon>
        <taxon>Gunneridae</taxon>
        <taxon>Pentapetalae</taxon>
        <taxon>rosids</taxon>
        <taxon>fabids</taxon>
        <taxon>Fabales</taxon>
        <taxon>Fabaceae</taxon>
        <taxon>Papilionoideae</taxon>
        <taxon>50 kb inversion clade</taxon>
        <taxon>NPAAA clade</taxon>
        <taxon>indigoferoid/millettioid clade</taxon>
        <taxon>Phaseoleae</taxon>
        <taxon>Glycine</taxon>
        <taxon>Glycine subgen. Soja</taxon>
    </lineage>
</organism>
<name>A0A0B2QXM1_GLYSO</name>
<feature type="non-terminal residue" evidence="1">
    <location>
        <position position="1"/>
    </location>
</feature>
<dbReference type="EMBL" id="KN653922">
    <property type="protein sequence ID" value="KHN26295.1"/>
    <property type="molecule type" value="Genomic_DNA"/>
</dbReference>
<reference evidence="1" key="1">
    <citation type="submission" date="2014-07" db="EMBL/GenBank/DDBJ databases">
        <title>Identification of a novel salt tolerance gene in wild soybean by whole-genome sequencing.</title>
        <authorList>
            <person name="Lam H.-M."/>
            <person name="Qi X."/>
            <person name="Li M.-W."/>
            <person name="Liu X."/>
            <person name="Xie M."/>
            <person name="Ni M."/>
            <person name="Xu X."/>
        </authorList>
    </citation>
    <scope>NUCLEOTIDE SEQUENCE [LARGE SCALE GENOMIC DNA]</scope>
    <source>
        <tissue evidence="1">Root</tissue>
    </source>
</reference>
<dbReference type="InterPro" id="IPR044730">
    <property type="entry name" value="RNase_H-like_dom_plant"/>
</dbReference>
<proteinExistence type="predicted"/>
<evidence type="ECO:0000313" key="1">
    <source>
        <dbReference type="EMBL" id="KHN26295.1"/>
    </source>
</evidence>
<dbReference type="Gene3D" id="3.30.420.10">
    <property type="entry name" value="Ribonuclease H-like superfamily/Ribonuclease H"/>
    <property type="match status" value="1"/>
</dbReference>
<dbReference type="CDD" id="cd06222">
    <property type="entry name" value="RNase_H_like"/>
    <property type="match status" value="1"/>
</dbReference>
<dbReference type="Proteomes" id="UP000053555">
    <property type="component" value="Unassembled WGS sequence"/>
</dbReference>